<feature type="domain" description="Peptidase M15A C-terminal" evidence="1">
    <location>
        <begin position="31"/>
        <end position="91"/>
    </location>
</feature>
<name>A0AAU8AZ14_9VIRU</name>
<dbReference type="Pfam" id="PF08291">
    <property type="entry name" value="Peptidase_M15_3"/>
    <property type="match status" value="1"/>
</dbReference>
<accession>A0AAU8AZ14</accession>
<protein>
    <submittedName>
        <fullName evidence="2">Peptidase</fullName>
    </submittedName>
</protein>
<dbReference type="EMBL" id="PP511525">
    <property type="protein sequence ID" value="XCD05182.1"/>
    <property type="molecule type" value="Genomic_DNA"/>
</dbReference>
<reference evidence="2" key="1">
    <citation type="submission" date="2024-03" db="EMBL/GenBank/DDBJ databases">
        <title>Diverse circular DNA viruses in blood, oral, and fecal samples of captive lemurs.</title>
        <authorList>
            <person name="Paietta E.N."/>
            <person name="Kraberger S."/>
            <person name="Lund M.C."/>
            <person name="Custer J.M."/>
            <person name="Vargas K.M."/>
            <person name="Ehmke E.E."/>
            <person name="Yoder A.D."/>
            <person name="Varsani A."/>
        </authorList>
    </citation>
    <scope>NUCLEOTIDE SEQUENCE</scope>
    <source>
        <strain evidence="2">Duke_24FS_37</strain>
        <strain evidence="3">Duke_26_25</strain>
    </source>
</reference>
<organism evidence="2">
    <name type="scientific">Dulem virus 261</name>
    <dbReference type="NCBI Taxonomy" id="3145738"/>
    <lineage>
        <taxon>Viruses</taxon>
        <taxon>Monodnaviria</taxon>
        <taxon>Sangervirae</taxon>
        <taxon>Phixviricota</taxon>
        <taxon>Malgrandaviricetes</taxon>
        <taxon>Petitvirales</taxon>
        <taxon>Microviridae</taxon>
        <taxon>Microvirus</taxon>
    </lineage>
</organism>
<proteinExistence type="predicted"/>
<dbReference type="InterPro" id="IPR013230">
    <property type="entry name" value="Peptidase_M15A_C"/>
</dbReference>
<evidence type="ECO:0000313" key="2">
    <source>
        <dbReference type="EMBL" id="XCD05182.1"/>
    </source>
</evidence>
<dbReference type="EMBL" id="PP511709">
    <property type="protein sequence ID" value="XCD06786.1"/>
    <property type="molecule type" value="Genomic_DNA"/>
</dbReference>
<dbReference type="InterPro" id="IPR009045">
    <property type="entry name" value="Zn_M74/Hedgehog-like"/>
</dbReference>
<dbReference type="SUPFAM" id="SSF55166">
    <property type="entry name" value="Hedgehog/DD-peptidase"/>
    <property type="match status" value="1"/>
</dbReference>
<sequence length="149" mass="17286">MTPFFKHFSLLEFFPHCSHVEIVEALSSRSVSRNIVHLCLLLDSIRDSIGVPVRINSAYRSLTRNAKVGGVPTSQHLLGSAADVRKSRKLCDLFNSHRDRFHDLPDFLHRLGIYQLIEYDTFYHIGIYDEKHDPEHYPSVYINKTTKIF</sequence>
<evidence type="ECO:0000313" key="3">
    <source>
        <dbReference type="EMBL" id="XCD06786.1"/>
    </source>
</evidence>
<dbReference type="Gene3D" id="3.30.1380.10">
    <property type="match status" value="1"/>
</dbReference>
<evidence type="ECO:0000259" key="1">
    <source>
        <dbReference type="Pfam" id="PF08291"/>
    </source>
</evidence>